<gene>
    <name evidence="2" type="ORF">SMC7_05075</name>
</gene>
<feature type="transmembrane region" description="Helical" evidence="1">
    <location>
        <begin position="352"/>
        <end position="373"/>
    </location>
</feature>
<feature type="transmembrane region" description="Helical" evidence="1">
    <location>
        <begin position="131"/>
        <end position="154"/>
    </location>
</feature>
<protein>
    <recommendedName>
        <fullName evidence="4">DUF1624 domain-containing protein</fullName>
    </recommendedName>
</protein>
<dbReference type="Proteomes" id="UP000266328">
    <property type="component" value="Unassembled WGS sequence"/>
</dbReference>
<keyword evidence="1" id="KW-0472">Membrane</keyword>
<keyword evidence="1" id="KW-0812">Transmembrane</keyword>
<name>A0A398CTN2_9BACT</name>
<feature type="transmembrane region" description="Helical" evidence="1">
    <location>
        <begin position="315"/>
        <end position="340"/>
    </location>
</feature>
<evidence type="ECO:0008006" key="4">
    <source>
        <dbReference type="Google" id="ProtNLM"/>
    </source>
</evidence>
<dbReference type="AlphaFoldDB" id="A0A398CTN2"/>
<feature type="transmembrane region" description="Helical" evidence="1">
    <location>
        <begin position="34"/>
        <end position="54"/>
    </location>
</feature>
<feature type="transmembrane region" description="Helical" evidence="1">
    <location>
        <begin position="275"/>
        <end position="295"/>
    </location>
</feature>
<evidence type="ECO:0000256" key="1">
    <source>
        <dbReference type="SAM" id="Phobius"/>
    </source>
</evidence>
<accession>A0A398CTN2</accession>
<dbReference type="RefSeq" id="WP_119089268.1">
    <property type="nucleotide sequence ID" value="NZ_QXIS01000031.1"/>
</dbReference>
<keyword evidence="1" id="KW-1133">Transmembrane helix</keyword>
<organism evidence="2 3">
    <name type="scientific">Candidatus Cryosericum terrychapinii</name>
    <dbReference type="NCBI Taxonomy" id="2290919"/>
    <lineage>
        <taxon>Bacteria</taxon>
        <taxon>Pseudomonadati</taxon>
        <taxon>Caldisericota/Cryosericota group</taxon>
        <taxon>Candidatus Cryosericota</taxon>
        <taxon>Candidatus Cryosericia</taxon>
        <taxon>Candidatus Cryosericales</taxon>
        <taxon>Candidatus Cryosericaceae</taxon>
        <taxon>Candidatus Cryosericum</taxon>
    </lineage>
</organism>
<sequence>MDILRGLGVFSVVWLHSAFYYFDGLYDLDFNNPPLIVTIIGLLLMFAGLFAMISGTAHTLQLHQKADAGYGPKKILVFNTVGGLFILAVGYAYFIFTGAGLVHFETRSVNNSMLVDLIRYGRISTVLSERVLYIDSLTMVGMNILIMGLIFVLANRWVRNKKLHSWSSFYLLSALGVFLFSLVRIPLYDIYLKAVAGKQLGMVLLLNGFVNKNNPLLPYLAFGLMGAWLASMLKERGWHSLVRTALPLSLALLTTGVLLYIGLPDTMLQRSIDLKWYAIMTAQLGLFLGMMLVALRHYDFRREEDARRISSVSAFIYRFGVAGLTAFFLESVISACIYRVLSLFVPGLHFGLPAALLYGGALALCWGFFLMLWEKVQFRYGLEYFYCRVLDHFGTSEKKRKLNGIAGE</sequence>
<evidence type="ECO:0000313" key="3">
    <source>
        <dbReference type="Proteomes" id="UP000266328"/>
    </source>
</evidence>
<dbReference type="EMBL" id="QXIS01000031">
    <property type="protein sequence ID" value="RIE05913.1"/>
    <property type="molecule type" value="Genomic_DNA"/>
</dbReference>
<feature type="transmembrane region" description="Helical" evidence="1">
    <location>
        <begin position="75"/>
        <end position="96"/>
    </location>
</feature>
<proteinExistence type="predicted"/>
<feature type="transmembrane region" description="Helical" evidence="1">
    <location>
        <begin position="166"/>
        <end position="185"/>
    </location>
</feature>
<feature type="transmembrane region" description="Helical" evidence="1">
    <location>
        <begin position="245"/>
        <end position="263"/>
    </location>
</feature>
<reference evidence="2 3" key="1">
    <citation type="submission" date="2018-09" db="EMBL/GenBank/DDBJ databases">
        <title>Discovery and Ecogenomic Context for Candidatus Cryosericales, a Global Caldiserica Order Active in Thawing Permafrost.</title>
        <authorList>
            <person name="Martinez M.A."/>
            <person name="Woodcroft B.J."/>
            <person name="Ignacio Espinoza J.C."/>
            <person name="Zayed A."/>
            <person name="Singleton C.M."/>
            <person name="Boyd J."/>
            <person name="Li Y.-F."/>
            <person name="Purvine S."/>
            <person name="Maughan H."/>
            <person name="Hodgkins S.B."/>
            <person name="Anderson D."/>
            <person name="Sederholm M."/>
            <person name="Temperton B."/>
            <person name="Saleska S.R."/>
            <person name="Tyson G.W."/>
            <person name="Rich V.I."/>
        </authorList>
    </citation>
    <scope>NUCLEOTIDE SEQUENCE [LARGE SCALE GENOMIC DNA]</scope>
    <source>
        <strain evidence="2 3">SMC7</strain>
    </source>
</reference>
<feature type="transmembrane region" description="Helical" evidence="1">
    <location>
        <begin position="216"/>
        <end position="233"/>
    </location>
</feature>
<keyword evidence="3" id="KW-1185">Reference proteome</keyword>
<comment type="caution">
    <text evidence="2">The sequence shown here is derived from an EMBL/GenBank/DDBJ whole genome shotgun (WGS) entry which is preliminary data.</text>
</comment>
<feature type="transmembrane region" description="Helical" evidence="1">
    <location>
        <begin position="7"/>
        <end position="22"/>
    </location>
</feature>
<evidence type="ECO:0000313" key="2">
    <source>
        <dbReference type="EMBL" id="RIE05913.1"/>
    </source>
</evidence>
<dbReference type="OrthoDB" id="9964957at2"/>